<organism evidence="2 3">
    <name type="scientific">Gossypium stocksii</name>
    <dbReference type="NCBI Taxonomy" id="47602"/>
    <lineage>
        <taxon>Eukaryota</taxon>
        <taxon>Viridiplantae</taxon>
        <taxon>Streptophyta</taxon>
        <taxon>Embryophyta</taxon>
        <taxon>Tracheophyta</taxon>
        <taxon>Spermatophyta</taxon>
        <taxon>Magnoliopsida</taxon>
        <taxon>eudicotyledons</taxon>
        <taxon>Gunneridae</taxon>
        <taxon>Pentapetalae</taxon>
        <taxon>rosids</taxon>
        <taxon>malvids</taxon>
        <taxon>Malvales</taxon>
        <taxon>Malvaceae</taxon>
        <taxon>Malvoideae</taxon>
        <taxon>Gossypium</taxon>
    </lineage>
</organism>
<reference evidence="2 3" key="1">
    <citation type="journal article" date="2021" name="Plant Biotechnol. J.">
        <title>Multi-omics assisted identification of the key and species-specific regulatory components of drought-tolerant mechanisms in Gossypium stocksii.</title>
        <authorList>
            <person name="Yu D."/>
            <person name="Ke L."/>
            <person name="Zhang D."/>
            <person name="Wu Y."/>
            <person name="Sun Y."/>
            <person name="Mei J."/>
            <person name="Sun J."/>
            <person name="Sun Y."/>
        </authorList>
    </citation>
    <scope>NUCLEOTIDE SEQUENCE [LARGE SCALE GENOMIC DNA]</scope>
    <source>
        <strain evidence="3">cv. E1</strain>
        <tissue evidence="2">Leaf</tissue>
    </source>
</reference>
<dbReference type="Proteomes" id="UP000828251">
    <property type="component" value="Unassembled WGS sequence"/>
</dbReference>
<gene>
    <name evidence="2" type="ORF">J1N35_014036</name>
</gene>
<feature type="domain" description="DUF4283" evidence="1">
    <location>
        <begin position="1"/>
        <end position="59"/>
    </location>
</feature>
<accession>A0A9D4A8H4</accession>
<dbReference type="InterPro" id="IPR025558">
    <property type="entry name" value="DUF4283"/>
</dbReference>
<dbReference type="EMBL" id="JAIQCV010000005">
    <property type="protein sequence ID" value="KAH1097115.1"/>
    <property type="molecule type" value="Genomic_DNA"/>
</dbReference>
<sequence>MANLWRSLERVIISNLGRKCSLFKFYHDGDIDWVFIGALWTSNNHLLIFHRLEDKKDPSQNERRRKEDGIWMGSYSEATTQKGFLEEFGKDFMEYDSEDRPILRIEGKKRPINDSQVPYSTDLLILEEYNDEISTAARWQTSYTQ</sequence>
<comment type="caution">
    <text evidence="2">The sequence shown here is derived from an EMBL/GenBank/DDBJ whole genome shotgun (WGS) entry which is preliminary data.</text>
</comment>
<dbReference type="AlphaFoldDB" id="A0A9D4A8H4"/>
<dbReference type="Pfam" id="PF14111">
    <property type="entry name" value="DUF4283"/>
    <property type="match status" value="1"/>
</dbReference>
<proteinExistence type="predicted"/>
<name>A0A9D4A8H4_9ROSI</name>
<keyword evidence="3" id="KW-1185">Reference proteome</keyword>
<evidence type="ECO:0000313" key="3">
    <source>
        <dbReference type="Proteomes" id="UP000828251"/>
    </source>
</evidence>
<protein>
    <recommendedName>
        <fullName evidence="1">DUF4283 domain-containing protein</fullName>
    </recommendedName>
</protein>
<evidence type="ECO:0000313" key="2">
    <source>
        <dbReference type="EMBL" id="KAH1097115.1"/>
    </source>
</evidence>
<evidence type="ECO:0000259" key="1">
    <source>
        <dbReference type="Pfam" id="PF14111"/>
    </source>
</evidence>